<comment type="caution">
    <text evidence="2">The sequence shown here is derived from an EMBL/GenBank/DDBJ whole genome shotgun (WGS) entry which is preliminary data.</text>
</comment>
<evidence type="ECO:0000313" key="3">
    <source>
        <dbReference type="Proteomes" id="UP001203687"/>
    </source>
</evidence>
<keyword evidence="1" id="KW-0812">Transmembrane</keyword>
<dbReference type="EMBL" id="JALPQF010000002">
    <property type="protein sequence ID" value="MCK8479456.1"/>
    <property type="molecule type" value="Genomic_DNA"/>
</dbReference>
<name>A0ABT0H521_9FLAO</name>
<organism evidence="2 3">
    <name type="scientific">Psychroserpens algicola</name>
    <dbReference type="NCBI Taxonomy" id="1719034"/>
    <lineage>
        <taxon>Bacteria</taxon>
        <taxon>Pseudomonadati</taxon>
        <taxon>Bacteroidota</taxon>
        <taxon>Flavobacteriia</taxon>
        <taxon>Flavobacteriales</taxon>
        <taxon>Flavobacteriaceae</taxon>
        <taxon>Psychroserpens</taxon>
    </lineage>
</organism>
<protein>
    <submittedName>
        <fullName evidence="2">Uncharacterized protein</fullName>
    </submittedName>
</protein>
<dbReference type="RefSeq" id="WP_204345998.1">
    <property type="nucleotide sequence ID" value="NZ_JACNMJ010000005.1"/>
</dbReference>
<feature type="transmembrane region" description="Helical" evidence="1">
    <location>
        <begin position="62"/>
        <end position="85"/>
    </location>
</feature>
<keyword evidence="1" id="KW-1133">Transmembrane helix</keyword>
<keyword evidence="3" id="KW-1185">Reference proteome</keyword>
<feature type="transmembrane region" description="Helical" evidence="1">
    <location>
        <begin position="26"/>
        <end position="50"/>
    </location>
</feature>
<gene>
    <name evidence="2" type="ORF">MUY34_02425</name>
</gene>
<evidence type="ECO:0000256" key="1">
    <source>
        <dbReference type="SAM" id="Phobius"/>
    </source>
</evidence>
<accession>A0ABT0H521</accession>
<proteinExistence type="predicted"/>
<reference evidence="2" key="1">
    <citation type="submission" date="2022-04" db="EMBL/GenBank/DDBJ databases">
        <authorList>
            <person name="Ren T."/>
        </authorList>
    </citation>
    <scope>NUCLEOTIDE SEQUENCE</scope>
    <source>
        <strain evidence="2">F63249</strain>
    </source>
</reference>
<evidence type="ECO:0000313" key="2">
    <source>
        <dbReference type="EMBL" id="MCK8479456.1"/>
    </source>
</evidence>
<sequence length="109" mass="12493">MLSIIILFVIGRYFYRLAEEYKQNKWVFAILGVISYYAGAFAGGIILGVLDEVLGLGFDWDNNLLLTLVAIPFGLGTMYLFYYLLKKNWKKTVVVEKNEIQDIGKQLDD</sequence>
<dbReference type="Proteomes" id="UP001203687">
    <property type="component" value="Unassembled WGS sequence"/>
</dbReference>
<keyword evidence="1" id="KW-0472">Membrane</keyword>